<dbReference type="STRING" id="1592317.DPF_1113"/>
<evidence type="ECO:0000256" key="3">
    <source>
        <dbReference type="PROSITE-ProRule" id="PRU00169"/>
    </source>
</evidence>
<dbReference type="InterPro" id="IPR050595">
    <property type="entry name" value="Bact_response_regulator"/>
</dbReference>
<dbReference type="SUPFAM" id="SSF52172">
    <property type="entry name" value="CheY-like"/>
    <property type="match status" value="1"/>
</dbReference>
<gene>
    <name evidence="5" type="ORF">DPF_1113</name>
</gene>
<evidence type="ECO:0000313" key="6">
    <source>
        <dbReference type="Proteomes" id="UP000095200"/>
    </source>
</evidence>
<feature type="domain" description="Response regulatory" evidence="4">
    <location>
        <begin position="2"/>
        <end position="116"/>
    </location>
</feature>
<dbReference type="GO" id="GO:0000160">
    <property type="term" value="P:phosphorelay signal transduction system"/>
    <property type="evidence" value="ECO:0007669"/>
    <property type="project" value="UniProtKB-KW"/>
</dbReference>
<keyword evidence="2" id="KW-0902">Two-component regulatory system</keyword>
<accession>A0A194AGR9</accession>
<keyword evidence="5" id="KW-0418">Kinase</keyword>
<evidence type="ECO:0000313" key="5">
    <source>
        <dbReference type="EMBL" id="GAU08405.1"/>
    </source>
</evidence>
<reference evidence="6" key="1">
    <citation type="submission" date="2016-06" db="EMBL/GenBank/DDBJ databases">
        <title>Draft genome sequence of Desulfoplanes formicivorans strain Pf12B.</title>
        <authorList>
            <person name="Watanabe M."/>
            <person name="Kojima H."/>
            <person name="Fukui M."/>
        </authorList>
    </citation>
    <scope>NUCLEOTIDE SEQUENCE [LARGE SCALE GENOMIC DNA]</scope>
    <source>
        <strain evidence="6">Pf12B</strain>
    </source>
</reference>
<dbReference type="GO" id="GO:0016301">
    <property type="term" value="F:kinase activity"/>
    <property type="evidence" value="ECO:0007669"/>
    <property type="project" value="UniProtKB-KW"/>
</dbReference>
<evidence type="ECO:0000256" key="2">
    <source>
        <dbReference type="ARBA" id="ARBA00023012"/>
    </source>
</evidence>
<keyword evidence="6" id="KW-1185">Reference proteome</keyword>
<evidence type="ECO:0000259" key="4">
    <source>
        <dbReference type="PROSITE" id="PS50110"/>
    </source>
</evidence>
<dbReference type="AlphaFoldDB" id="A0A194AGR9"/>
<name>A0A194AGR9_9BACT</name>
<dbReference type="EMBL" id="BDFE01000015">
    <property type="protein sequence ID" value="GAU08405.1"/>
    <property type="molecule type" value="Genomic_DNA"/>
</dbReference>
<dbReference type="PANTHER" id="PTHR44591">
    <property type="entry name" value="STRESS RESPONSE REGULATOR PROTEIN 1"/>
    <property type="match status" value="1"/>
</dbReference>
<dbReference type="SMART" id="SM00448">
    <property type="entry name" value="REC"/>
    <property type="match status" value="1"/>
</dbReference>
<dbReference type="Gene3D" id="3.40.50.2300">
    <property type="match status" value="1"/>
</dbReference>
<sequence length="128" mass="14271">MHILLVDDEEELVSTLAERLGFRGIRAEWATSGEKALELVQEKDFDIAVLDVKMPKTSGLELMGMLKEKSPGLRFIFVTGHGSESDFRQGRESGASFYLMKPLKLEVLVDTLEKTMAGKTQDQGDHLS</sequence>
<dbReference type="InterPro" id="IPR001789">
    <property type="entry name" value="Sig_transdc_resp-reg_receiver"/>
</dbReference>
<dbReference type="InterPro" id="IPR011006">
    <property type="entry name" value="CheY-like_superfamily"/>
</dbReference>
<organism evidence="5 6">
    <name type="scientific">Desulfoplanes formicivorans</name>
    <dbReference type="NCBI Taxonomy" id="1592317"/>
    <lineage>
        <taxon>Bacteria</taxon>
        <taxon>Pseudomonadati</taxon>
        <taxon>Thermodesulfobacteriota</taxon>
        <taxon>Desulfovibrionia</taxon>
        <taxon>Desulfovibrionales</taxon>
        <taxon>Desulfoplanaceae</taxon>
        <taxon>Desulfoplanes</taxon>
    </lineage>
</organism>
<keyword evidence="1 3" id="KW-0597">Phosphoprotein</keyword>
<dbReference type="Pfam" id="PF00072">
    <property type="entry name" value="Response_reg"/>
    <property type="match status" value="1"/>
</dbReference>
<dbReference type="Proteomes" id="UP000095200">
    <property type="component" value="Unassembled WGS sequence"/>
</dbReference>
<dbReference type="OrthoDB" id="9800029at2"/>
<comment type="caution">
    <text evidence="5">The sequence shown here is derived from an EMBL/GenBank/DDBJ whole genome shotgun (WGS) entry which is preliminary data.</text>
</comment>
<dbReference type="PANTHER" id="PTHR44591:SF14">
    <property type="entry name" value="PROTEIN PILG"/>
    <property type="match status" value="1"/>
</dbReference>
<proteinExistence type="predicted"/>
<protein>
    <submittedName>
        <fullName evidence="5">Histidine kinase</fullName>
    </submittedName>
</protein>
<feature type="modified residue" description="4-aspartylphosphate" evidence="3">
    <location>
        <position position="51"/>
    </location>
</feature>
<evidence type="ECO:0000256" key="1">
    <source>
        <dbReference type="ARBA" id="ARBA00022553"/>
    </source>
</evidence>
<dbReference type="RefSeq" id="WP_069857908.1">
    <property type="nucleotide sequence ID" value="NZ_BDFE01000015.1"/>
</dbReference>
<dbReference type="PROSITE" id="PS50110">
    <property type="entry name" value="RESPONSE_REGULATORY"/>
    <property type="match status" value="1"/>
</dbReference>
<keyword evidence="5" id="KW-0808">Transferase</keyword>